<evidence type="ECO:0000313" key="8">
    <source>
        <dbReference type="Proteomes" id="UP001208935"/>
    </source>
</evidence>
<dbReference type="PANTHER" id="PTHR30514">
    <property type="entry name" value="GLUCOKINASE"/>
    <property type="match status" value="1"/>
</dbReference>
<dbReference type="InterPro" id="IPR047640">
    <property type="entry name" value="RpiR-like"/>
</dbReference>
<dbReference type="PROSITE" id="PS51071">
    <property type="entry name" value="HTH_RPIR"/>
    <property type="match status" value="1"/>
</dbReference>
<evidence type="ECO:0000256" key="4">
    <source>
        <dbReference type="ARBA" id="ARBA00023163"/>
    </source>
</evidence>
<dbReference type="InterPro" id="IPR046348">
    <property type="entry name" value="SIS_dom_sf"/>
</dbReference>
<keyword evidence="4" id="KW-0804">Transcription</keyword>
<dbReference type="InterPro" id="IPR001347">
    <property type="entry name" value="SIS_dom"/>
</dbReference>
<comment type="caution">
    <text evidence="7">The sequence shown here is derived from an EMBL/GenBank/DDBJ whole genome shotgun (WGS) entry which is preliminary data.</text>
</comment>
<sequence>MKPPPPPPESVEQFLHCITQEYDGLSRQLKAISRHVEAHRDQLGLEGIQSVAGQCGVQPSAMVRFAKRFGFSGFSEMQRLFREGLAEQIAPGRAYKLRLRELIESGSPDLQPEEIADEFIKGSIAGMQQLRQTLDQQDFARAVELLANTQAIWIAGSRRSFPVAVYLDYALQHTEKRIGLLNALGSMQQGQIRSVRAGDTLIAISFAPYAEETVQLAQQARQRGARLIAITDSRMGPIAGTAEACLIVQDSATFGFRALTAAMGLAQSLFVALAYRLELSSQSGDAGRRSGSGLRTVAHAHLSLLKKAGT</sequence>
<dbReference type="RefSeq" id="WP_265283265.1">
    <property type="nucleotide sequence ID" value="NZ_QZCW01000004.1"/>
</dbReference>
<feature type="domain" description="HTH rpiR-type" evidence="5">
    <location>
        <begin position="12"/>
        <end position="88"/>
    </location>
</feature>
<evidence type="ECO:0000256" key="2">
    <source>
        <dbReference type="ARBA" id="ARBA00023125"/>
    </source>
</evidence>
<dbReference type="SUPFAM" id="SSF46689">
    <property type="entry name" value="Homeodomain-like"/>
    <property type="match status" value="1"/>
</dbReference>
<dbReference type="Gene3D" id="3.40.50.10490">
    <property type="entry name" value="Glucose-6-phosphate isomerase like protein, domain 1"/>
    <property type="match status" value="1"/>
</dbReference>
<evidence type="ECO:0000256" key="3">
    <source>
        <dbReference type="ARBA" id="ARBA00023152"/>
    </source>
</evidence>
<gene>
    <name evidence="7" type="ORF">D5039_20395</name>
</gene>
<keyword evidence="1" id="KW-0805">Transcription regulation</keyword>
<evidence type="ECO:0000313" key="7">
    <source>
        <dbReference type="EMBL" id="MCW5323413.1"/>
    </source>
</evidence>
<name>A0ABT3KYI4_9BURK</name>
<protein>
    <submittedName>
        <fullName evidence="7">MurR/RpiR family transcriptional regulator</fullName>
    </submittedName>
</protein>
<keyword evidence="8" id="KW-1185">Reference proteome</keyword>
<evidence type="ECO:0000256" key="1">
    <source>
        <dbReference type="ARBA" id="ARBA00023015"/>
    </source>
</evidence>
<dbReference type="Pfam" id="PF01418">
    <property type="entry name" value="HTH_6"/>
    <property type="match status" value="1"/>
</dbReference>
<reference evidence="8" key="1">
    <citation type="submission" date="2023-07" db="EMBL/GenBank/DDBJ databases">
        <title>Verminephrobacter genomes.</title>
        <authorList>
            <person name="Lund M.B."/>
        </authorList>
    </citation>
    <scope>NUCLEOTIDE SEQUENCE [LARGE SCALE GENOMIC DNA]</scope>
    <source>
        <strain evidence="8">AtM5-05</strain>
    </source>
</reference>
<evidence type="ECO:0000259" key="5">
    <source>
        <dbReference type="PROSITE" id="PS51071"/>
    </source>
</evidence>
<dbReference type="PROSITE" id="PS51464">
    <property type="entry name" value="SIS"/>
    <property type="match status" value="1"/>
</dbReference>
<organism evidence="7 8">
    <name type="scientific">Verminephrobacter aporrectodeae subsp. tuberculatae</name>
    <dbReference type="NCBI Taxonomy" id="1110392"/>
    <lineage>
        <taxon>Bacteria</taxon>
        <taxon>Pseudomonadati</taxon>
        <taxon>Pseudomonadota</taxon>
        <taxon>Betaproteobacteria</taxon>
        <taxon>Burkholderiales</taxon>
        <taxon>Comamonadaceae</taxon>
        <taxon>Verminephrobacter</taxon>
    </lineage>
</organism>
<dbReference type="CDD" id="cd05013">
    <property type="entry name" value="SIS_RpiR"/>
    <property type="match status" value="1"/>
</dbReference>
<dbReference type="Proteomes" id="UP001208935">
    <property type="component" value="Unassembled WGS sequence"/>
</dbReference>
<dbReference type="EMBL" id="QZCW01000004">
    <property type="protein sequence ID" value="MCW5323413.1"/>
    <property type="molecule type" value="Genomic_DNA"/>
</dbReference>
<dbReference type="InterPro" id="IPR009057">
    <property type="entry name" value="Homeodomain-like_sf"/>
</dbReference>
<feature type="domain" description="SIS" evidence="6">
    <location>
        <begin position="142"/>
        <end position="279"/>
    </location>
</feature>
<dbReference type="InterPro" id="IPR036388">
    <property type="entry name" value="WH-like_DNA-bd_sf"/>
</dbReference>
<dbReference type="PANTHER" id="PTHR30514:SF20">
    <property type="entry name" value="TRANSCRIPTIONAL REGULATOR"/>
    <property type="match status" value="1"/>
</dbReference>
<evidence type="ECO:0000259" key="6">
    <source>
        <dbReference type="PROSITE" id="PS51464"/>
    </source>
</evidence>
<dbReference type="Gene3D" id="1.10.10.10">
    <property type="entry name" value="Winged helix-like DNA-binding domain superfamily/Winged helix DNA-binding domain"/>
    <property type="match status" value="1"/>
</dbReference>
<dbReference type="InterPro" id="IPR035472">
    <property type="entry name" value="RpiR-like_SIS"/>
</dbReference>
<dbReference type="InterPro" id="IPR000281">
    <property type="entry name" value="HTH_RpiR"/>
</dbReference>
<dbReference type="Pfam" id="PF01380">
    <property type="entry name" value="SIS"/>
    <property type="match status" value="1"/>
</dbReference>
<accession>A0ABT3KYI4</accession>
<keyword evidence="2" id="KW-0238">DNA-binding</keyword>
<keyword evidence="3" id="KW-0324">Glycolysis</keyword>
<dbReference type="SUPFAM" id="SSF53697">
    <property type="entry name" value="SIS domain"/>
    <property type="match status" value="1"/>
</dbReference>
<proteinExistence type="predicted"/>